<organism evidence="1">
    <name type="scientific">Homo sapiens</name>
    <name type="common">Human</name>
    <dbReference type="NCBI Taxonomy" id="9606"/>
    <lineage>
        <taxon>Eukaryota</taxon>
        <taxon>Metazoa</taxon>
        <taxon>Chordata</taxon>
        <taxon>Craniata</taxon>
        <taxon>Vertebrata</taxon>
        <taxon>Euteleostomi</taxon>
        <taxon>Mammalia</taxon>
        <taxon>Eutheria</taxon>
        <taxon>Euarchontoglires</taxon>
        <taxon>Primates</taxon>
        <taxon>Haplorrhini</taxon>
        <taxon>Catarrhini</taxon>
        <taxon>Hominidae</taxon>
        <taxon>Homo</taxon>
    </lineage>
</organism>
<dbReference type="EMBL" id="AK130752">
    <property type="protein sequence ID" value="BAC85421.1"/>
    <property type="molecule type" value="mRNA"/>
</dbReference>
<evidence type="ECO:0000313" key="1">
    <source>
        <dbReference type="EMBL" id="BAC85421.1"/>
    </source>
</evidence>
<protein>
    <submittedName>
        <fullName evidence="1">cDNA FLJ27242 fis, clone SYN08010</fullName>
    </submittedName>
</protein>
<reference evidence="1" key="1">
    <citation type="submission" date="2003-07" db="EMBL/GenBank/DDBJ databases">
        <title>NEDO human cDNA sequencing project.</title>
        <authorList>
            <person name="Oshima A."/>
            <person name="Takahashi-Fujii A."/>
            <person name="Tanase T."/>
            <person name="Imose N."/>
            <person name="Takeuchi K."/>
            <person name="Arita M."/>
            <person name="Musashino K."/>
            <person name="Yuuki H."/>
            <person name="Hara H."/>
            <person name="Suzuki Y."/>
            <person name="Hata H."/>
            <person name="Nakagawa K."/>
            <person name="Mizuno S."/>
            <person name="Morinaga M."/>
            <person name="Kawamura M."/>
            <person name="Sugiyama T."/>
            <person name="Irie R."/>
            <person name="Otsuki T."/>
            <person name="Sato H."/>
            <person name="Nishikawa T."/>
            <person name="Sugiyama A."/>
            <person name="Kawakami B."/>
            <person name="Nagai K."/>
            <person name="Isogai T."/>
            <person name="Sugano S."/>
        </authorList>
    </citation>
    <scope>NUCLEOTIDE SEQUENCE</scope>
    <source>
        <tissue evidence="1">Synovial membrane</tissue>
    </source>
</reference>
<accession>Q6ZNS4</accession>
<dbReference type="PeptideAtlas" id="Q6ZNS4"/>
<sequence>MTFRKLLICLDFLDVLERMGVALLFIWKQVELLLGISLYSFLTGISDAPVTGMVRMPFPGPGERMGGSQTCPCEAALPGEQRGAPALSRWDHGLGGPKPLPHPYCLADTWGRQVAPGSCFLEVCPGAACDLALSFPSCPKRCHQSGPQQLGWAQESCALVLLWLMVIHTLVLF</sequence>
<name>Q6ZNS4_HUMAN</name>
<dbReference type="AlphaFoldDB" id="Q6ZNS4"/>
<proteinExistence type="evidence at transcript level"/>